<dbReference type="GO" id="GO:1902975">
    <property type="term" value="P:mitotic DNA replication initiation"/>
    <property type="evidence" value="ECO:0007669"/>
    <property type="project" value="TreeGrafter"/>
</dbReference>
<dbReference type="Gene3D" id="3.40.50.300">
    <property type="entry name" value="P-loop containing nucleotide triphosphate hydrolases"/>
    <property type="match status" value="1"/>
</dbReference>
<evidence type="ECO:0000313" key="22">
    <source>
        <dbReference type="Proteomes" id="UP001165063"/>
    </source>
</evidence>
<evidence type="ECO:0000256" key="7">
    <source>
        <dbReference type="ARBA" id="ARBA00022741"/>
    </source>
</evidence>
<dbReference type="PANTHER" id="PTHR11630">
    <property type="entry name" value="DNA REPLICATION LICENSING FACTOR MCM FAMILY MEMBER"/>
    <property type="match status" value="1"/>
</dbReference>
<evidence type="ECO:0000256" key="6">
    <source>
        <dbReference type="ARBA" id="ARBA00022723"/>
    </source>
</evidence>
<gene>
    <name evidence="21" type="ORF">Amon01_000573000</name>
</gene>
<keyword evidence="11" id="KW-0862">Zinc</keyword>
<keyword evidence="6" id="KW-0479">Metal-binding</keyword>
<proteinExistence type="inferred from homology"/>
<keyword evidence="22" id="KW-1185">Reference proteome</keyword>
<dbReference type="InterPro" id="IPR027925">
    <property type="entry name" value="MCM_N"/>
</dbReference>
<dbReference type="OrthoDB" id="844at2759"/>
<dbReference type="Pfam" id="PF00493">
    <property type="entry name" value="MCM"/>
    <property type="match status" value="1"/>
</dbReference>
<evidence type="ECO:0000256" key="13">
    <source>
        <dbReference type="ARBA" id="ARBA00023125"/>
    </source>
</evidence>
<dbReference type="GO" id="GO:0071162">
    <property type="term" value="C:CMG complex"/>
    <property type="evidence" value="ECO:0007669"/>
    <property type="project" value="UniProtKB-ARBA"/>
</dbReference>
<dbReference type="InterPro" id="IPR012340">
    <property type="entry name" value="NA-bd_OB-fold"/>
</dbReference>
<protein>
    <recommendedName>
        <fullName evidence="4">DNA replication licensing factor MCM2</fullName>
        <ecNumber evidence="3">3.6.4.12</ecNumber>
    </recommendedName>
    <alternativeName>
        <fullName evidence="17">DNA replication licensing factor mcm2</fullName>
    </alternativeName>
    <alternativeName>
        <fullName evidence="18">Minichromosome maintenance protein 2</fullName>
    </alternativeName>
</protein>
<dbReference type="GO" id="GO:0043138">
    <property type="term" value="F:3'-5' DNA helicase activity"/>
    <property type="evidence" value="ECO:0007669"/>
    <property type="project" value="TreeGrafter"/>
</dbReference>
<dbReference type="FunFam" id="3.30.1640.10:FF:000003">
    <property type="entry name" value="DNA helicase"/>
    <property type="match status" value="1"/>
</dbReference>
<dbReference type="GO" id="GO:0005524">
    <property type="term" value="F:ATP binding"/>
    <property type="evidence" value="ECO:0007669"/>
    <property type="project" value="UniProtKB-KW"/>
</dbReference>
<dbReference type="GO" id="GO:0043596">
    <property type="term" value="C:nuclear replication fork"/>
    <property type="evidence" value="ECO:0007669"/>
    <property type="project" value="UniProtKB-ARBA"/>
</dbReference>
<evidence type="ECO:0000256" key="9">
    <source>
        <dbReference type="ARBA" id="ARBA00022801"/>
    </source>
</evidence>
<dbReference type="PANTHER" id="PTHR11630:SF44">
    <property type="entry name" value="DNA REPLICATION LICENSING FACTOR MCM2"/>
    <property type="match status" value="1"/>
</dbReference>
<sequence length="659" mass="74093">MVEDRSPRKRQIENNESDYESDGEEQSQQIRNQPSSPLASQPPHSHLNRHSQLPGGSSVASSPNPLPSSPGLPFEQDDSEAEFLDVNDEDQLIPDADVDEQDRLEEETGVDLIGDDMGRDYTARPEEDRYDRALNIDDEDYQAMDASERRRVDRLLDARDELHRGNNLDLDMNRDALDADLDAHHLPAQVRRHRHRYDEDQDDYFDDLDGQNEELSLEQLADVKAPSIMEWIIRPNVARSIARELKNFLLEYTDDQGRSVYGSRIRTLGELNSESLEVSYQHLLQSKAVLALFLTTCPEEMLKVFDVVAMEATELHYPDYSQIHSEIHVRIADYPTIHNLRELRESNLNSLVRVTGVVTRRTGVFPQLKYVKFDCLKCGSVLGPFFQDSNQEVRVSYCVNCQSRGPFRLNSDKTLYRNYQRITLQESPGSVPAGRLPRHKEVILLWDLVDMAKPGEEVEITGVYKNSYDGHLNSKNGFPVFATVVEANSIKRREGAARDHTDSSIDGGLSPFQWTEEEEKEIRKLSRDRGIIDKIISSMAPSIYGHKDIKTAIACSLFGGVPKDVNGKHSIRGDINVLLLGDPGTAKSQILKYAEKTAHRAVFATGQGASAVGLTASVRKDPVTREWTLEGGALVLADKGLDAPLSQLPIQLVVVTILQ</sequence>
<keyword evidence="5" id="KW-0235">DNA replication</keyword>
<dbReference type="AlphaFoldDB" id="A0A9W6Z2V0"/>
<keyword evidence="12" id="KW-0067">ATP-binding</keyword>
<dbReference type="GO" id="GO:0016787">
    <property type="term" value="F:hydrolase activity"/>
    <property type="evidence" value="ECO:0007669"/>
    <property type="project" value="UniProtKB-KW"/>
</dbReference>
<feature type="compositionally biased region" description="Acidic residues" evidence="19">
    <location>
        <begin position="75"/>
        <end position="109"/>
    </location>
</feature>
<dbReference type="GO" id="GO:0000727">
    <property type="term" value="P:double-strand break repair via break-induced replication"/>
    <property type="evidence" value="ECO:0007669"/>
    <property type="project" value="TreeGrafter"/>
</dbReference>
<organism evidence="21 22">
    <name type="scientific">Ambrosiozyma monospora</name>
    <name type="common">Yeast</name>
    <name type="synonym">Endomycopsis monosporus</name>
    <dbReference type="NCBI Taxonomy" id="43982"/>
    <lineage>
        <taxon>Eukaryota</taxon>
        <taxon>Fungi</taxon>
        <taxon>Dikarya</taxon>
        <taxon>Ascomycota</taxon>
        <taxon>Saccharomycotina</taxon>
        <taxon>Pichiomycetes</taxon>
        <taxon>Pichiales</taxon>
        <taxon>Pichiaceae</taxon>
        <taxon>Ambrosiozyma</taxon>
    </lineage>
</organism>
<dbReference type="PRINTS" id="PR01657">
    <property type="entry name" value="MCMFAMILY"/>
</dbReference>
<dbReference type="Gene3D" id="2.40.50.140">
    <property type="entry name" value="Nucleic acid-binding proteins"/>
    <property type="match status" value="1"/>
</dbReference>
<evidence type="ECO:0000256" key="19">
    <source>
        <dbReference type="SAM" id="MobiDB-lite"/>
    </source>
</evidence>
<feature type="compositionally biased region" description="Acidic residues" evidence="19">
    <location>
        <begin position="15"/>
        <end position="25"/>
    </location>
</feature>
<evidence type="ECO:0000256" key="8">
    <source>
        <dbReference type="ARBA" id="ARBA00022771"/>
    </source>
</evidence>
<dbReference type="PROSITE" id="PS50051">
    <property type="entry name" value="MCM_2"/>
    <property type="match status" value="1"/>
</dbReference>
<dbReference type="InterPro" id="IPR008045">
    <property type="entry name" value="MCM2"/>
</dbReference>
<dbReference type="EC" id="3.6.4.12" evidence="3"/>
<evidence type="ECO:0000256" key="14">
    <source>
        <dbReference type="ARBA" id="ARBA00023242"/>
    </source>
</evidence>
<dbReference type="FunFam" id="2.20.28.10:FF:000002">
    <property type="entry name" value="DNA helicase"/>
    <property type="match status" value="1"/>
</dbReference>
<evidence type="ECO:0000256" key="16">
    <source>
        <dbReference type="ARBA" id="ARBA00047995"/>
    </source>
</evidence>
<dbReference type="GO" id="GO:0017116">
    <property type="term" value="F:single-stranded DNA helicase activity"/>
    <property type="evidence" value="ECO:0007669"/>
    <property type="project" value="TreeGrafter"/>
</dbReference>
<dbReference type="GO" id="GO:0008270">
    <property type="term" value="F:zinc ion binding"/>
    <property type="evidence" value="ECO:0007669"/>
    <property type="project" value="UniProtKB-KW"/>
</dbReference>
<dbReference type="SMART" id="SM00350">
    <property type="entry name" value="MCM"/>
    <property type="match status" value="1"/>
</dbReference>
<keyword evidence="9" id="KW-0378">Hydrolase</keyword>
<accession>A0A9W6Z2V0</accession>
<evidence type="ECO:0000256" key="10">
    <source>
        <dbReference type="ARBA" id="ARBA00022806"/>
    </source>
</evidence>
<dbReference type="PRINTS" id="PR01658">
    <property type="entry name" value="MCMPROTEIN2"/>
</dbReference>
<reference evidence="21" key="1">
    <citation type="submission" date="2023-04" db="EMBL/GenBank/DDBJ databases">
        <title>Ambrosiozyma monospora NBRC 1965.</title>
        <authorList>
            <person name="Ichikawa N."/>
            <person name="Sato H."/>
            <person name="Tonouchi N."/>
        </authorList>
    </citation>
    <scope>NUCLEOTIDE SEQUENCE</scope>
    <source>
        <strain evidence="21">NBRC 1965</strain>
    </source>
</reference>
<dbReference type="SUPFAM" id="SSF52540">
    <property type="entry name" value="P-loop containing nucleoside triphosphate hydrolases"/>
    <property type="match status" value="1"/>
</dbReference>
<dbReference type="SUPFAM" id="SSF50249">
    <property type="entry name" value="Nucleic acid-binding proteins"/>
    <property type="match status" value="1"/>
</dbReference>
<comment type="caution">
    <text evidence="21">The sequence shown here is derived from an EMBL/GenBank/DDBJ whole genome shotgun (WGS) entry which is preliminary data.</text>
</comment>
<comment type="similarity">
    <text evidence="2">Belongs to the MCM family.</text>
</comment>
<dbReference type="GO" id="GO:0003682">
    <property type="term" value="F:chromatin binding"/>
    <property type="evidence" value="ECO:0007669"/>
    <property type="project" value="UniProtKB-ARBA"/>
</dbReference>
<dbReference type="GO" id="GO:0003697">
    <property type="term" value="F:single-stranded DNA binding"/>
    <property type="evidence" value="ECO:0007669"/>
    <property type="project" value="TreeGrafter"/>
</dbReference>
<dbReference type="InterPro" id="IPR031327">
    <property type="entry name" value="MCM"/>
</dbReference>
<evidence type="ECO:0000256" key="1">
    <source>
        <dbReference type="ARBA" id="ARBA00004123"/>
    </source>
</evidence>
<dbReference type="InterPro" id="IPR001208">
    <property type="entry name" value="MCM_dom"/>
</dbReference>
<dbReference type="Pfam" id="PF17207">
    <property type="entry name" value="MCM_OB"/>
    <property type="match status" value="1"/>
</dbReference>
<keyword evidence="7" id="KW-0547">Nucleotide-binding</keyword>
<dbReference type="GO" id="GO:0003688">
    <property type="term" value="F:DNA replication origin binding"/>
    <property type="evidence" value="ECO:0007669"/>
    <property type="project" value="UniProtKB-ARBA"/>
</dbReference>
<dbReference type="GO" id="GO:0005656">
    <property type="term" value="C:nuclear pre-replicative complex"/>
    <property type="evidence" value="ECO:0007669"/>
    <property type="project" value="UniProtKB-ARBA"/>
</dbReference>
<feature type="region of interest" description="Disordered" evidence="19">
    <location>
        <begin position="1"/>
        <end position="126"/>
    </location>
</feature>
<dbReference type="Pfam" id="PF12619">
    <property type="entry name" value="MCM2_N"/>
    <property type="match status" value="1"/>
</dbReference>
<feature type="compositionally biased region" description="Basic and acidic residues" evidence="19">
    <location>
        <begin position="1"/>
        <end position="13"/>
    </location>
</feature>
<dbReference type="InterPro" id="IPR027417">
    <property type="entry name" value="P-loop_NTPase"/>
</dbReference>
<evidence type="ECO:0000259" key="20">
    <source>
        <dbReference type="PROSITE" id="PS50051"/>
    </source>
</evidence>
<evidence type="ECO:0000256" key="15">
    <source>
        <dbReference type="ARBA" id="ARBA00023306"/>
    </source>
</evidence>
<dbReference type="Pfam" id="PF14551">
    <property type="entry name" value="MCM_N"/>
    <property type="match status" value="1"/>
</dbReference>
<feature type="domain" description="MCM C-terminal AAA(+) ATPase" evidence="20">
    <location>
        <begin position="531"/>
        <end position="641"/>
    </location>
</feature>
<comment type="subcellular location">
    <subcellularLocation>
        <location evidence="1">Nucleus</location>
    </subcellularLocation>
</comment>
<keyword evidence="15" id="KW-0131">Cell cycle</keyword>
<dbReference type="InterPro" id="IPR033762">
    <property type="entry name" value="MCM_OB"/>
</dbReference>
<evidence type="ECO:0000256" key="12">
    <source>
        <dbReference type="ARBA" id="ARBA00022840"/>
    </source>
</evidence>
<dbReference type="Proteomes" id="UP001165063">
    <property type="component" value="Unassembled WGS sequence"/>
</dbReference>
<evidence type="ECO:0000256" key="18">
    <source>
        <dbReference type="ARBA" id="ARBA00078186"/>
    </source>
</evidence>
<dbReference type="EMBL" id="BSXU01003293">
    <property type="protein sequence ID" value="GMG39910.1"/>
    <property type="molecule type" value="Genomic_DNA"/>
</dbReference>
<keyword evidence="14" id="KW-0539">Nucleus</keyword>
<dbReference type="Gene3D" id="3.30.1640.10">
    <property type="entry name" value="mini-chromosome maintenance (MCM) complex, chain A, domain 1"/>
    <property type="match status" value="1"/>
</dbReference>
<name>A0A9W6Z2V0_AMBMO</name>
<keyword evidence="10" id="KW-0347">Helicase</keyword>
<evidence type="ECO:0000256" key="17">
    <source>
        <dbReference type="ARBA" id="ARBA00074927"/>
    </source>
</evidence>
<evidence type="ECO:0000256" key="2">
    <source>
        <dbReference type="ARBA" id="ARBA00008010"/>
    </source>
</evidence>
<dbReference type="Gene3D" id="2.20.28.10">
    <property type="match status" value="1"/>
</dbReference>
<feature type="compositionally biased region" description="Basic and acidic residues" evidence="19">
    <location>
        <begin position="116"/>
        <end position="126"/>
    </location>
</feature>
<keyword evidence="8" id="KW-0863">Zinc-finger</keyword>
<evidence type="ECO:0000256" key="4">
    <source>
        <dbReference type="ARBA" id="ARBA00018925"/>
    </source>
</evidence>
<dbReference type="GO" id="GO:0042555">
    <property type="term" value="C:MCM complex"/>
    <property type="evidence" value="ECO:0007669"/>
    <property type="project" value="InterPro"/>
</dbReference>
<comment type="catalytic activity">
    <reaction evidence="16">
        <text>ATP + H2O = ADP + phosphate + H(+)</text>
        <dbReference type="Rhea" id="RHEA:13065"/>
        <dbReference type="ChEBI" id="CHEBI:15377"/>
        <dbReference type="ChEBI" id="CHEBI:15378"/>
        <dbReference type="ChEBI" id="CHEBI:30616"/>
        <dbReference type="ChEBI" id="CHEBI:43474"/>
        <dbReference type="ChEBI" id="CHEBI:456216"/>
        <dbReference type="EC" id="3.6.4.12"/>
    </reaction>
</comment>
<evidence type="ECO:0000256" key="11">
    <source>
        <dbReference type="ARBA" id="ARBA00022833"/>
    </source>
</evidence>
<dbReference type="GO" id="GO:0006267">
    <property type="term" value="P:pre-replicative complex assembly involved in nuclear cell cycle DNA replication"/>
    <property type="evidence" value="ECO:0007669"/>
    <property type="project" value="UniProtKB-ARBA"/>
</dbReference>
<feature type="compositionally biased region" description="Polar residues" evidence="19">
    <location>
        <begin position="26"/>
        <end position="43"/>
    </location>
</feature>
<dbReference type="GO" id="GO:0006279">
    <property type="term" value="P:premeiotic DNA replication"/>
    <property type="evidence" value="ECO:0007669"/>
    <property type="project" value="UniProtKB-ARBA"/>
</dbReference>
<evidence type="ECO:0000256" key="3">
    <source>
        <dbReference type="ARBA" id="ARBA00012551"/>
    </source>
</evidence>
<evidence type="ECO:0000256" key="5">
    <source>
        <dbReference type="ARBA" id="ARBA00022705"/>
    </source>
</evidence>
<evidence type="ECO:0000313" key="21">
    <source>
        <dbReference type="EMBL" id="GMG39910.1"/>
    </source>
</evidence>
<keyword evidence="13" id="KW-0238">DNA-binding</keyword>